<evidence type="ECO:0000313" key="2">
    <source>
        <dbReference type="Proteomes" id="UP000054717"/>
    </source>
</evidence>
<gene>
    <name evidence="1" type="ORF">AWB66_04953</name>
</gene>
<evidence type="ECO:0000313" key="1">
    <source>
        <dbReference type="EMBL" id="SAL74100.1"/>
    </source>
</evidence>
<dbReference type="RefSeq" id="WP_125469781.1">
    <property type="nucleotide sequence ID" value="NZ_FCNZ02000023.1"/>
</dbReference>
<reference evidence="1" key="1">
    <citation type="submission" date="2016-01" db="EMBL/GenBank/DDBJ databases">
        <authorList>
            <person name="Peeters Charlotte."/>
        </authorList>
    </citation>
    <scope>NUCLEOTIDE SEQUENCE</scope>
    <source>
        <strain evidence="1">LMG 22936</strain>
    </source>
</reference>
<dbReference type="AlphaFoldDB" id="A0A158K0W3"/>
<comment type="caution">
    <text evidence="1">The sequence shown here is derived from an EMBL/GenBank/DDBJ whole genome shotgun (WGS) entry which is preliminary data.</text>
</comment>
<keyword evidence="2" id="KW-1185">Reference proteome</keyword>
<protein>
    <submittedName>
        <fullName evidence="1">Uncharacterized protein</fullName>
    </submittedName>
</protein>
<dbReference type="Proteomes" id="UP000054717">
    <property type="component" value="Unassembled WGS sequence"/>
</dbReference>
<accession>A0A158K0W3</accession>
<dbReference type="EMBL" id="FCNZ02000023">
    <property type="protein sequence ID" value="SAL74100.1"/>
    <property type="molecule type" value="Genomic_DNA"/>
</dbReference>
<name>A0A158K0W3_9BURK</name>
<proteinExistence type="predicted"/>
<organism evidence="1 2">
    <name type="scientific">Caballeronia telluris</name>
    <dbReference type="NCBI Taxonomy" id="326475"/>
    <lineage>
        <taxon>Bacteria</taxon>
        <taxon>Pseudomonadati</taxon>
        <taxon>Pseudomonadota</taxon>
        <taxon>Betaproteobacteria</taxon>
        <taxon>Burkholderiales</taxon>
        <taxon>Burkholderiaceae</taxon>
        <taxon>Caballeronia</taxon>
    </lineage>
</organism>
<sequence length="135" mass="14303">MSSQTIGSVLPASDTPLELFMHEIMLSEGPCAILDRAGVVTKTNLAFESVAPASKGRPLTASFMLAGLKPGAPPDELIADSPVEALYRSPTGALVPASLHALYRFPESGDRLLLVADVLQCGARNCGVWKTRRLL</sequence>